<evidence type="ECO:0000256" key="8">
    <source>
        <dbReference type="ARBA" id="ARBA00047783"/>
    </source>
</evidence>
<keyword evidence="7 9" id="KW-0496">Mitochondrion</keyword>
<feature type="compositionally biased region" description="Basic and acidic residues" evidence="10">
    <location>
        <begin position="672"/>
        <end position="688"/>
    </location>
</feature>
<evidence type="ECO:0000256" key="1">
    <source>
        <dbReference type="ARBA" id="ARBA00009775"/>
    </source>
</evidence>
<dbReference type="EMBL" id="CAACVS010000176">
    <property type="protein sequence ID" value="VEU38591.1"/>
    <property type="molecule type" value="Genomic_DNA"/>
</dbReference>
<evidence type="ECO:0000256" key="5">
    <source>
        <dbReference type="ARBA" id="ARBA00022691"/>
    </source>
</evidence>
<dbReference type="PANTHER" id="PTHR23245">
    <property type="entry name" value="TRNA METHYLTRANSFERASE"/>
    <property type="match status" value="1"/>
</dbReference>
<keyword evidence="6 9" id="KW-0819">tRNA processing</keyword>
<dbReference type="Pfam" id="PF25133">
    <property type="entry name" value="TYW2_N_2"/>
    <property type="match status" value="1"/>
</dbReference>
<evidence type="ECO:0000256" key="3">
    <source>
        <dbReference type="ARBA" id="ARBA00022603"/>
    </source>
</evidence>
<dbReference type="AlphaFoldDB" id="A0A448Z985"/>
<comment type="subunit">
    <text evidence="9">Monomer.</text>
</comment>
<dbReference type="GO" id="GO:0052906">
    <property type="term" value="F:tRNA (guanine(37)-N1)-methyltransferase activity"/>
    <property type="evidence" value="ECO:0007669"/>
    <property type="project" value="UniProtKB-UniRule"/>
</dbReference>
<protein>
    <recommendedName>
        <fullName evidence="9">tRNA (guanine(37)-N1)-methyltransferase</fullName>
        <ecNumber evidence="9">2.1.1.228</ecNumber>
    </recommendedName>
    <alternativeName>
        <fullName evidence="9">M1G-methyltransferase</fullName>
    </alternativeName>
    <alternativeName>
        <fullName evidence="9">tRNA [GM37] methyltransferase</fullName>
    </alternativeName>
    <alternativeName>
        <fullName evidence="9">tRNA methyltransferase 5 homolog</fullName>
    </alternativeName>
</protein>
<dbReference type="Proteomes" id="UP000291116">
    <property type="component" value="Unassembled WGS sequence"/>
</dbReference>
<feature type="region of interest" description="Disordered" evidence="10">
    <location>
        <begin position="310"/>
        <end position="333"/>
    </location>
</feature>
<evidence type="ECO:0000313" key="12">
    <source>
        <dbReference type="EMBL" id="VEU38591.1"/>
    </source>
</evidence>
<evidence type="ECO:0000259" key="11">
    <source>
        <dbReference type="PROSITE" id="PS51684"/>
    </source>
</evidence>
<keyword evidence="3 9" id="KW-0489">Methyltransferase</keyword>
<feature type="region of interest" description="Disordered" evidence="10">
    <location>
        <begin position="1"/>
        <end position="51"/>
    </location>
</feature>
<feature type="compositionally biased region" description="Polar residues" evidence="10">
    <location>
        <begin position="1"/>
        <end position="14"/>
    </location>
</feature>
<dbReference type="FunFam" id="3.30.300.110:FF:000001">
    <property type="entry name" value="tRNA (guanine(37)-N1)-methyltransferase"/>
    <property type="match status" value="1"/>
</dbReference>
<feature type="binding site" evidence="9">
    <location>
        <position position="515"/>
    </location>
    <ligand>
        <name>S-adenosyl-L-methionine</name>
        <dbReference type="ChEBI" id="CHEBI:59789"/>
    </ligand>
</feature>
<dbReference type="GO" id="GO:0005634">
    <property type="term" value="C:nucleus"/>
    <property type="evidence" value="ECO:0007669"/>
    <property type="project" value="UniProtKB-SubCell"/>
</dbReference>
<dbReference type="GO" id="GO:0070901">
    <property type="term" value="P:mitochondrial tRNA methylation"/>
    <property type="evidence" value="ECO:0007669"/>
    <property type="project" value="UniProtKB-ARBA"/>
</dbReference>
<feature type="compositionally biased region" description="Basic residues" evidence="10">
    <location>
        <begin position="35"/>
        <end position="47"/>
    </location>
</feature>
<evidence type="ECO:0000256" key="4">
    <source>
        <dbReference type="ARBA" id="ARBA00022679"/>
    </source>
</evidence>
<dbReference type="HAMAP" id="MF_03152">
    <property type="entry name" value="TRM5"/>
    <property type="match status" value="1"/>
</dbReference>
<feature type="region of interest" description="Disordered" evidence="10">
    <location>
        <begin position="470"/>
        <end position="489"/>
    </location>
</feature>
<keyword evidence="5 9" id="KW-0949">S-adenosyl-L-methionine</keyword>
<dbReference type="EC" id="2.1.1.228" evidence="9"/>
<feature type="binding site" evidence="9">
    <location>
        <begin position="628"/>
        <end position="629"/>
    </location>
    <ligand>
        <name>S-adenosyl-L-methionine</name>
        <dbReference type="ChEBI" id="CHEBI:59789"/>
    </ligand>
</feature>
<dbReference type="Gene3D" id="3.30.300.110">
    <property type="entry name" value="Met-10+ protein-like domains"/>
    <property type="match status" value="1"/>
</dbReference>
<evidence type="ECO:0000256" key="10">
    <source>
        <dbReference type="SAM" id="MobiDB-lite"/>
    </source>
</evidence>
<feature type="region of interest" description="Disordered" evidence="10">
    <location>
        <begin position="643"/>
        <end position="688"/>
    </location>
</feature>
<dbReference type="OrthoDB" id="43296at2759"/>
<comment type="caution">
    <text evidence="9">Lacks conserved residue(s) required for the propagation of feature annotation.</text>
</comment>
<dbReference type="SUPFAM" id="SSF53335">
    <property type="entry name" value="S-adenosyl-L-methionine-dependent methyltransferases"/>
    <property type="match status" value="2"/>
</dbReference>
<gene>
    <name evidence="12" type="ORF">PSNMU_V1.4_AUG-EV-PASAV3_0054140</name>
</gene>
<evidence type="ECO:0000256" key="9">
    <source>
        <dbReference type="HAMAP-Rule" id="MF_03152"/>
    </source>
</evidence>
<reference evidence="12 13" key="1">
    <citation type="submission" date="2019-01" db="EMBL/GenBank/DDBJ databases">
        <authorList>
            <person name="Ferrante I. M."/>
        </authorList>
    </citation>
    <scope>NUCLEOTIDE SEQUENCE [LARGE SCALE GENOMIC DNA]</scope>
    <source>
        <strain evidence="12 13">B856</strain>
    </source>
</reference>
<dbReference type="PANTHER" id="PTHR23245:SF43">
    <property type="entry name" value="TRNA (GUANINE(37)-N1)-METHYLTRANSFERASE 2"/>
    <property type="match status" value="1"/>
</dbReference>
<feature type="domain" description="SAM-dependent methyltransferase TRM5/TYW2-type" evidence="11">
    <location>
        <begin position="392"/>
        <end position="837"/>
    </location>
</feature>
<dbReference type="InterPro" id="IPR030382">
    <property type="entry name" value="MeTrfase_TRM5/TYW2"/>
</dbReference>
<sequence length="848" mass="94465">MAYSESDTSRSSSGLERKRPGRPIYTQTTTTTTTKPKRRRKRGRHFPHCGPVVPNSNHHPLVAVFRKACACIAILSITTTMSWSYHSRTIRGKGRGTAATMPTRVLLAEAFRQGVGSARVSRSYPVPNQGKHRWFHRIRNDSQTRRFCCYNAHHHSAHTTHSSPFSRQHAIGTAVGATRTGTPRFLFSTAGADAGSATSDGGCDSGFPATAEPTETPFGGDYDPCWKDSPLVNPSITFDTLLVPSAQLTRWITHPELQHRLAKPDNWGFLKHVHPRIKMVQDYEPGEGDEPPTDAGRHTRYKQLLLLPSSVPKGASNHTATGVPPGPQQTDGGDDVWLAGLLASPSDESGGEEATVAWGPPRTMPIAYHQLSFQYLLKRLLPEEVHPPPSAYEQIGHVAHFNLKEKHLPFGRLIGEALLASSTTSSGGSNHQNSNSIKTVVNKLGKVDGKFRTYECQILADAFLPDARNSARNDDGSTTHHHPSSSLETTVVEDGVSIRLNVAECYWCTRLSGERKELVKDIVCRSNPSSDNPVVVADVFCGAGAVCMLLAKKIRERTRSHQQQLLPRKQKEGKGAQPPILTVLANDWNPKAIEYMEQSIAANGMDNKEKDDGNLIQSFHRFELSCRDSYDFLFELGEELPVPMPPSPKVRRNRKLGRKPAKNVPAAADSPRTTEDSNDRTKRIQWEQKRKPLPDHVLMNFPLEAPRFLGALRWWSWKRLEQGHLEKSTAHQTWFPRFHVYTFARSSEPKAGDEEEMAINVVANELLPPYVFADETCHGNRSADGDRDENEQIEVAKTVVFRRKELNEEFGTDISTRMVRDVAPGKVVVCVSFSVTPKLIRYMQGDYS</sequence>
<dbReference type="InterPro" id="IPR029063">
    <property type="entry name" value="SAM-dependent_MTases_sf"/>
</dbReference>
<keyword evidence="4 9" id="KW-0808">Transferase</keyword>
<proteinExistence type="inferred from homology"/>
<dbReference type="Gene3D" id="3.40.50.150">
    <property type="entry name" value="Vaccinia Virus protein VP39"/>
    <property type="match status" value="1"/>
</dbReference>
<evidence type="ECO:0000256" key="7">
    <source>
        <dbReference type="ARBA" id="ARBA00023128"/>
    </source>
</evidence>
<accession>A0A448Z985</accession>
<comment type="subcellular location">
    <subcellularLocation>
        <location evidence="9">Mitochondrion matrix</location>
    </subcellularLocation>
    <subcellularLocation>
        <location evidence="9">Nucleus</location>
    </subcellularLocation>
    <subcellularLocation>
        <location evidence="9">Cytoplasm</location>
    </subcellularLocation>
    <text evidence="9">Predominantly in the mitochondria and in the nucleus.</text>
</comment>
<comment type="similarity">
    <text evidence="9">Belongs to the TRM5 / TYW2 family.</text>
</comment>
<evidence type="ECO:0000256" key="2">
    <source>
        <dbReference type="ARBA" id="ARBA00022490"/>
    </source>
</evidence>
<keyword evidence="2 9" id="KW-0963">Cytoplasm</keyword>
<evidence type="ECO:0000256" key="6">
    <source>
        <dbReference type="ARBA" id="ARBA00022694"/>
    </source>
</evidence>
<evidence type="ECO:0000313" key="13">
    <source>
        <dbReference type="Proteomes" id="UP000291116"/>
    </source>
</evidence>
<dbReference type="GO" id="GO:0002939">
    <property type="term" value="P:tRNA N1-guanine methylation"/>
    <property type="evidence" value="ECO:0007669"/>
    <property type="project" value="TreeGrafter"/>
</dbReference>
<dbReference type="PROSITE" id="PS51684">
    <property type="entry name" value="SAM_MT_TRM5_TYW2"/>
    <property type="match status" value="1"/>
</dbReference>
<comment type="function">
    <text evidence="9">Specifically methylates the N1 position of guanosine-37 in various cytoplasmic and mitochondrial tRNAs. Methylation is not dependent on the nature of the nucleoside 5' of the target nucleoside. This is the first step in the biosynthesis of wybutosine (yW), a modified base adjacent to the anticodon of tRNAs and required for accurate decoding.</text>
</comment>
<keyword evidence="13" id="KW-1185">Reference proteome</keyword>
<comment type="similarity">
    <text evidence="1">Belongs to the class I-like SAM-binding methyltransferase superfamily. TRM5/TYW2 family.</text>
</comment>
<dbReference type="InterPro" id="IPR056744">
    <property type="entry name" value="TRM5/TYW2-like_N"/>
</dbReference>
<feature type="binding site" evidence="9">
    <location>
        <position position="700"/>
    </location>
    <ligand>
        <name>S-adenosyl-L-methionine</name>
        <dbReference type="ChEBI" id="CHEBI:59789"/>
    </ligand>
</feature>
<name>A0A448Z985_9STRA</name>
<organism evidence="12 13">
    <name type="scientific">Pseudo-nitzschia multistriata</name>
    <dbReference type="NCBI Taxonomy" id="183589"/>
    <lineage>
        <taxon>Eukaryota</taxon>
        <taxon>Sar</taxon>
        <taxon>Stramenopiles</taxon>
        <taxon>Ochrophyta</taxon>
        <taxon>Bacillariophyta</taxon>
        <taxon>Bacillariophyceae</taxon>
        <taxon>Bacillariophycidae</taxon>
        <taxon>Bacillariales</taxon>
        <taxon>Bacillariaceae</taxon>
        <taxon>Pseudo-nitzschia</taxon>
    </lineage>
</organism>
<dbReference type="GO" id="GO:0005759">
    <property type="term" value="C:mitochondrial matrix"/>
    <property type="evidence" value="ECO:0007669"/>
    <property type="project" value="UniProtKB-SubCell"/>
</dbReference>
<dbReference type="InterPro" id="IPR025792">
    <property type="entry name" value="tRNA_Gua_MeTrfase_euk"/>
</dbReference>
<feature type="compositionally biased region" description="Basic residues" evidence="10">
    <location>
        <begin position="649"/>
        <end position="661"/>
    </location>
</feature>
<keyword evidence="9" id="KW-0539">Nucleus</keyword>
<comment type="catalytic activity">
    <reaction evidence="8 9">
        <text>guanosine(37) in tRNA + S-adenosyl-L-methionine = N(1)-methylguanosine(37) in tRNA + S-adenosyl-L-homocysteine + H(+)</text>
        <dbReference type="Rhea" id="RHEA:36899"/>
        <dbReference type="Rhea" id="RHEA-COMP:10145"/>
        <dbReference type="Rhea" id="RHEA-COMP:10147"/>
        <dbReference type="ChEBI" id="CHEBI:15378"/>
        <dbReference type="ChEBI" id="CHEBI:57856"/>
        <dbReference type="ChEBI" id="CHEBI:59789"/>
        <dbReference type="ChEBI" id="CHEBI:73542"/>
        <dbReference type="ChEBI" id="CHEBI:74269"/>
        <dbReference type="EC" id="2.1.1.228"/>
    </reaction>
</comment>